<name>A0AAE9VNE5_9GAMM</name>
<dbReference type="CDD" id="cd03133">
    <property type="entry name" value="GATase1_ES1"/>
    <property type="match status" value="1"/>
</dbReference>
<dbReference type="PANTHER" id="PTHR10224:SF12">
    <property type="entry name" value="GLYOXALASE ELBB"/>
    <property type="match status" value="1"/>
</dbReference>
<protein>
    <recommendedName>
        <fullName evidence="1">Glyoxalase</fullName>
    </recommendedName>
</protein>
<dbReference type="Pfam" id="PF01965">
    <property type="entry name" value="DJ-1_PfpI"/>
    <property type="match status" value="1"/>
</dbReference>
<dbReference type="AlphaFoldDB" id="A0AAE9VNE5"/>
<dbReference type="InterPro" id="IPR026041">
    <property type="entry name" value="ElbB"/>
</dbReference>
<feature type="domain" description="DJ-1/PfpI" evidence="2">
    <location>
        <begin position="14"/>
        <end position="189"/>
    </location>
</feature>
<comment type="similarity">
    <text evidence="1">Belongs to the peptidase C56 family.</text>
</comment>
<keyword evidence="1 3" id="KW-0456">Lyase</keyword>
<proteinExistence type="inferred from homology"/>
<comment type="catalytic activity">
    <reaction evidence="1">
        <text>glyoxal + H2O = glycolate + H(+)</text>
        <dbReference type="Rhea" id="RHEA:51672"/>
        <dbReference type="ChEBI" id="CHEBI:15377"/>
        <dbReference type="ChEBI" id="CHEBI:15378"/>
        <dbReference type="ChEBI" id="CHEBI:29805"/>
        <dbReference type="ChEBI" id="CHEBI:34779"/>
    </reaction>
</comment>
<evidence type="ECO:0000256" key="1">
    <source>
        <dbReference type="PIRNR" id="PIRNR006320"/>
    </source>
</evidence>
<evidence type="ECO:0000313" key="4">
    <source>
        <dbReference type="Proteomes" id="UP001212189"/>
    </source>
</evidence>
<evidence type="ECO:0000259" key="2">
    <source>
        <dbReference type="Pfam" id="PF01965"/>
    </source>
</evidence>
<dbReference type="PANTHER" id="PTHR10224">
    <property type="entry name" value="ES1 PROTEIN HOMOLOG, MITOCHONDRIAL"/>
    <property type="match status" value="1"/>
</dbReference>
<dbReference type="RefSeq" id="WP_269818311.1">
    <property type="nucleotide sequence ID" value="NZ_CP114976.1"/>
</dbReference>
<accession>A0AAE9VNE5</accession>
<dbReference type="GO" id="GO:0016829">
    <property type="term" value="F:lyase activity"/>
    <property type="evidence" value="ECO:0007669"/>
    <property type="project" value="UniProtKB-UniRule"/>
</dbReference>
<evidence type="ECO:0000313" key="3">
    <source>
        <dbReference type="EMBL" id="WBE25365.1"/>
    </source>
</evidence>
<dbReference type="NCBIfam" id="NF008747">
    <property type="entry name" value="PRK11780.1"/>
    <property type="match status" value="1"/>
</dbReference>
<dbReference type="PIRSF" id="PIRSF006320">
    <property type="entry name" value="Elb2"/>
    <property type="match status" value="1"/>
</dbReference>
<keyword evidence="4" id="KW-1185">Reference proteome</keyword>
<reference evidence="3 4" key="1">
    <citation type="submission" date="2022-12" db="EMBL/GenBank/DDBJ databases">
        <title>Coexistence and Characterization of a Novel Tigecycline Resistance gene tet(X) variant and blaNDM-1 in a Pseudomonas caeni Isolate of Chicken Origin.</title>
        <authorList>
            <person name="Lu X."/>
            <person name="Zhang L."/>
            <person name="Li R."/>
            <person name="Wang Z."/>
        </authorList>
    </citation>
    <scope>NUCLEOTIDE SEQUENCE [LARGE SCALE GENOMIC DNA]</scope>
    <source>
        <strain evidence="3 4">CE14</strain>
    </source>
</reference>
<dbReference type="KEGG" id="dce:O6P33_00500"/>
<comment type="function">
    <text evidence="1">Displays glyoxalase activity, catalyzing the conversion of glyoxal to glycolate.</text>
</comment>
<dbReference type="Proteomes" id="UP001212189">
    <property type="component" value="Chromosome"/>
</dbReference>
<organism evidence="3 4">
    <name type="scientific">Denitrificimonas caeni</name>
    <dbReference type="NCBI Taxonomy" id="521720"/>
    <lineage>
        <taxon>Bacteria</taxon>
        <taxon>Pseudomonadati</taxon>
        <taxon>Pseudomonadota</taxon>
        <taxon>Gammaproteobacteria</taxon>
        <taxon>Pseudomonadales</taxon>
        <taxon>Pseudomonadaceae</taxon>
        <taxon>Denitrificimonas</taxon>
    </lineage>
</organism>
<dbReference type="InterPro" id="IPR002818">
    <property type="entry name" value="DJ-1/PfpI"/>
</dbReference>
<sequence>MSKKVAIILSGCGVFDGAEINETVLTALSLDQHGAKVEFFAPDIKQAAVINHQTNEPMDEQRNVLVESGRITRGKSRDVRELQAADFDALILPGGFGVASNLSDFASKGADCTVQADTLQAILQFKEAKKPVGLICISPALSAKIYGAGVRCTIGNDESTAAVITQMGAQHENTSVDAIVVDETHRLVTTPAYMLTESLSEAAKGINKLVAQVLSMVK</sequence>
<dbReference type="SUPFAM" id="SSF52317">
    <property type="entry name" value="Class I glutamine amidotransferase-like"/>
    <property type="match status" value="1"/>
</dbReference>
<dbReference type="InterPro" id="IPR029062">
    <property type="entry name" value="Class_I_gatase-like"/>
</dbReference>
<gene>
    <name evidence="3" type="primary">elbB</name>
    <name evidence="3" type="ORF">O6P33_00500</name>
</gene>
<dbReference type="EMBL" id="CP114976">
    <property type="protein sequence ID" value="WBE25365.1"/>
    <property type="molecule type" value="Genomic_DNA"/>
</dbReference>
<dbReference type="Gene3D" id="3.40.50.880">
    <property type="match status" value="1"/>
</dbReference>